<organism evidence="2 3">
    <name type="scientific">Diploscapter pachys</name>
    <dbReference type="NCBI Taxonomy" id="2018661"/>
    <lineage>
        <taxon>Eukaryota</taxon>
        <taxon>Metazoa</taxon>
        <taxon>Ecdysozoa</taxon>
        <taxon>Nematoda</taxon>
        <taxon>Chromadorea</taxon>
        <taxon>Rhabditida</taxon>
        <taxon>Rhabditina</taxon>
        <taxon>Rhabditomorpha</taxon>
        <taxon>Rhabditoidea</taxon>
        <taxon>Rhabditidae</taxon>
        <taxon>Diploscapter</taxon>
    </lineage>
</organism>
<gene>
    <name evidence="2" type="ORF">WR25_14565</name>
</gene>
<comment type="caution">
    <text evidence="2">The sequence shown here is derived from an EMBL/GenBank/DDBJ whole genome shotgun (WGS) entry which is preliminary data.</text>
</comment>
<proteinExistence type="predicted"/>
<feature type="transmembrane region" description="Helical" evidence="1">
    <location>
        <begin position="97"/>
        <end position="117"/>
    </location>
</feature>
<protein>
    <submittedName>
        <fullName evidence="2">Uncharacterized protein</fullName>
    </submittedName>
</protein>
<sequence>MIWVVLYLLSRAVNRAKGIELGIAPIVLGLILTTCLVLWPLEAETHGEIQVAEGEKVPIDYIFIMRLALLVFLTVFTLALFYYLVKAPPTVIQINTMQCLTWTIFCLFILSLIHSSLCLNSEYGFLLPVDQELEDMRIAEPLYMAKRGSKQFSLGFGKRAPSQQFSLGFGKRSPSVEDDSNHWKRAAKSQFSLGFGRR</sequence>
<keyword evidence="1" id="KW-0472">Membrane</keyword>
<feature type="transmembrane region" description="Helical" evidence="1">
    <location>
        <begin position="21"/>
        <end position="41"/>
    </location>
</feature>
<evidence type="ECO:0000256" key="1">
    <source>
        <dbReference type="SAM" id="Phobius"/>
    </source>
</evidence>
<keyword evidence="1" id="KW-0812">Transmembrane</keyword>
<reference evidence="2 3" key="1">
    <citation type="journal article" date="2017" name="Curr. Biol.">
        <title>Genome architecture and evolution of a unichromosomal asexual nematode.</title>
        <authorList>
            <person name="Fradin H."/>
            <person name="Zegar C."/>
            <person name="Gutwein M."/>
            <person name="Lucas J."/>
            <person name="Kovtun M."/>
            <person name="Corcoran D."/>
            <person name="Baugh L.R."/>
            <person name="Kiontke K."/>
            <person name="Gunsalus K."/>
            <person name="Fitch D.H."/>
            <person name="Piano F."/>
        </authorList>
    </citation>
    <scope>NUCLEOTIDE SEQUENCE [LARGE SCALE GENOMIC DNA]</scope>
    <source>
        <strain evidence="2">PF1309</strain>
    </source>
</reference>
<dbReference type="Proteomes" id="UP000218231">
    <property type="component" value="Unassembled WGS sequence"/>
</dbReference>
<feature type="transmembrane region" description="Helical" evidence="1">
    <location>
        <begin position="61"/>
        <end position="85"/>
    </location>
</feature>
<accession>A0A2A2L513</accession>
<keyword evidence="1" id="KW-1133">Transmembrane helix</keyword>
<evidence type="ECO:0000313" key="2">
    <source>
        <dbReference type="EMBL" id="PAV81218.1"/>
    </source>
</evidence>
<dbReference type="EMBL" id="LIAE01007195">
    <property type="protein sequence ID" value="PAV81218.1"/>
    <property type="molecule type" value="Genomic_DNA"/>
</dbReference>
<dbReference type="AlphaFoldDB" id="A0A2A2L513"/>
<name>A0A2A2L513_9BILA</name>
<keyword evidence="3" id="KW-1185">Reference proteome</keyword>
<evidence type="ECO:0000313" key="3">
    <source>
        <dbReference type="Proteomes" id="UP000218231"/>
    </source>
</evidence>